<dbReference type="GO" id="GO:0004181">
    <property type="term" value="F:metallocarboxypeptidase activity"/>
    <property type="evidence" value="ECO:0007669"/>
    <property type="project" value="InterPro"/>
</dbReference>
<dbReference type="RefSeq" id="WP_077176833.1">
    <property type="nucleotide sequence ID" value="NZ_MUTB01000192.1"/>
</dbReference>
<dbReference type="Pfam" id="PF00246">
    <property type="entry name" value="Peptidase_M14"/>
    <property type="match status" value="1"/>
</dbReference>
<organism evidence="3 4">
    <name type="scientific">Burkholderia cenocepacia</name>
    <dbReference type="NCBI Taxonomy" id="95486"/>
    <lineage>
        <taxon>Bacteria</taxon>
        <taxon>Pseudomonadati</taxon>
        <taxon>Pseudomonadota</taxon>
        <taxon>Betaproteobacteria</taxon>
        <taxon>Burkholderiales</taxon>
        <taxon>Burkholderiaceae</taxon>
        <taxon>Burkholderia</taxon>
        <taxon>Burkholderia cepacia complex</taxon>
    </lineage>
</organism>
<evidence type="ECO:0000259" key="1">
    <source>
        <dbReference type="Pfam" id="PF00246"/>
    </source>
</evidence>
<dbReference type="EMBL" id="MUTJ01000104">
    <property type="protein sequence ID" value="ONU75432.1"/>
    <property type="molecule type" value="Genomic_DNA"/>
</dbReference>
<dbReference type="EMBL" id="MUTJ01000106">
    <property type="protein sequence ID" value="ONU74671.1"/>
    <property type="molecule type" value="Genomic_DNA"/>
</dbReference>
<evidence type="ECO:0000313" key="3">
    <source>
        <dbReference type="EMBL" id="ONU75432.1"/>
    </source>
</evidence>
<name>A0A1V2VTB1_9BURK</name>
<dbReference type="GO" id="GO:0006508">
    <property type="term" value="P:proteolysis"/>
    <property type="evidence" value="ECO:0007669"/>
    <property type="project" value="InterPro"/>
</dbReference>
<dbReference type="InterPro" id="IPR000834">
    <property type="entry name" value="Peptidase_M14"/>
</dbReference>
<comment type="caution">
    <text evidence="3">The sequence shown here is derived from an EMBL/GenBank/DDBJ whole genome shotgun (WGS) entry which is preliminary data.</text>
</comment>
<gene>
    <name evidence="3" type="ORF">A8E72_35705</name>
    <name evidence="2" type="ORF">A8E72_36460</name>
</gene>
<evidence type="ECO:0000313" key="2">
    <source>
        <dbReference type="EMBL" id="ONU74671.1"/>
    </source>
</evidence>
<evidence type="ECO:0000313" key="4">
    <source>
        <dbReference type="Proteomes" id="UP000188543"/>
    </source>
</evidence>
<dbReference type="AlphaFoldDB" id="A0A1V2VTB1"/>
<reference evidence="3 4" key="1">
    <citation type="submission" date="2016-08" db="EMBL/GenBank/DDBJ databases">
        <authorList>
            <person name="Seilhamer J.J."/>
        </authorList>
    </citation>
    <scope>NUCLEOTIDE SEQUENCE [LARGE SCALE GENOMIC DNA]</scope>
    <source>
        <strain evidence="3 4">VC14762</strain>
    </source>
</reference>
<feature type="domain" description="Peptidase M14" evidence="1">
    <location>
        <begin position="27"/>
        <end position="113"/>
    </location>
</feature>
<keyword evidence="3" id="KW-0121">Carboxypeptidase</keyword>
<keyword evidence="3" id="KW-0645">Protease</keyword>
<dbReference type="SUPFAM" id="SSF53187">
    <property type="entry name" value="Zn-dependent exopeptidases"/>
    <property type="match status" value="1"/>
</dbReference>
<keyword evidence="3" id="KW-0378">Hydrolase</keyword>
<dbReference type="Proteomes" id="UP000188543">
    <property type="component" value="Unassembled WGS sequence"/>
</dbReference>
<dbReference type="GO" id="GO:0008270">
    <property type="term" value="F:zinc ion binding"/>
    <property type="evidence" value="ECO:0007669"/>
    <property type="project" value="InterPro"/>
</dbReference>
<proteinExistence type="predicted"/>
<protein>
    <submittedName>
        <fullName evidence="3">Zinc carboxypeptidase</fullName>
    </submittedName>
</protein>
<sequence length="449" mass="50373">MTFPHWLSLVKEVPDFHAVPTFNHMAQRTQETQHRYPDLVTVTRAGLSGQGEPIDLISIGDGPLSALFIGAPHPNEPIGCLLIDYLIDRLCRDPALRQSLPYRWHFIKAIEPDALRLNEGRFSAYGDLGVYLKHLYRPPFAEQAEYTFPSEPDDRLARYPLPENLAWRAAIELAKPDFMYSLHNAEFGGVFHLALAMPAELAATLAGVSGQYGLTLNSVGEAALGRWADGIFQFRDMEKERMRAQEAAALVQPGERPLGNSSAGYTASRGTFSFVTEVPFWDHARLHDDGRSNRSLGELEADLRAWSMDIFPLARRALSLDYAATNAAALSIWRGLREFIGNYEKDFSPTMSESEQQRTLTWAEYTIRHVTRRLFLLRLVALARRLSMLALDRGEGFRVSAACSDFLSREIDRLTHSDHLQPIPLRTLVQIQLHAGLSVLTHLAAPRAG</sequence>
<dbReference type="OrthoDB" id="5490902at2"/>
<accession>A0A1V2VTB1</accession>
<dbReference type="Gene3D" id="3.40.630.10">
    <property type="entry name" value="Zn peptidases"/>
    <property type="match status" value="1"/>
</dbReference>